<organism evidence="2 3">
    <name type="scientific">Gymnopus androsaceus JB14</name>
    <dbReference type="NCBI Taxonomy" id="1447944"/>
    <lineage>
        <taxon>Eukaryota</taxon>
        <taxon>Fungi</taxon>
        <taxon>Dikarya</taxon>
        <taxon>Basidiomycota</taxon>
        <taxon>Agaricomycotina</taxon>
        <taxon>Agaricomycetes</taxon>
        <taxon>Agaricomycetidae</taxon>
        <taxon>Agaricales</taxon>
        <taxon>Marasmiineae</taxon>
        <taxon>Omphalotaceae</taxon>
        <taxon>Gymnopus</taxon>
    </lineage>
</organism>
<evidence type="ECO:0000313" key="2">
    <source>
        <dbReference type="EMBL" id="KAE9385384.1"/>
    </source>
</evidence>
<reference evidence="2" key="1">
    <citation type="journal article" date="2019" name="Environ. Microbiol.">
        <title>Fungal ecological strategies reflected in gene transcription - a case study of two litter decomposers.</title>
        <authorList>
            <person name="Barbi F."/>
            <person name="Kohler A."/>
            <person name="Barry K."/>
            <person name="Baskaran P."/>
            <person name="Daum C."/>
            <person name="Fauchery L."/>
            <person name="Ihrmark K."/>
            <person name="Kuo A."/>
            <person name="LaButti K."/>
            <person name="Lipzen A."/>
            <person name="Morin E."/>
            <person name="Grigoriev I.V."/>
            <person name="Henrissat B."/>
            <person name="Lindahl B."/>
            <person name="Martin F."/>
        </authorList>
    </citation>
    <scope>NUCLEOTIDE SEQUENCE</scope>
    <source>
        <strain evidence="2">JB14</strain>
    </source>
</reference>
<protein>
    <submittedName>
        <fullName evidence="2">Uncharacterized protein</fullName>
    </submittedName>
</protein>
<keyword evidence="3" id="KW-1185">Reference proteome</keyword>
<evidence type="ECO:0000256" key="1">
    <source>
        <dbReference type="SAM" id="MobiDB-lite"/>
    </source>
</evidence>
<feature type="region of interest" description="Disordered" evidence="1">
    <location>
        <begin position="83"/>
        <end position="125"/>
    </location>
</feature>
<gene>
    <name evidence="2" type="ORF">BT96DRAFT_949883</name>
</gene>
<proteinExistence type="predicted"/>
<dbReference type="Proteomes" id="UP000799118">
    <property type="component" value="Unassembled WGS sequence"/>
</dbReference>
<accession>A0A6A4GJA1</accession>
<dbReference type="EMBL" id="ML769992">
    <property type="protein sequence ID" value="KAE9385384.1"/>
    <property type="molecule type" value="Genomic_DNA"/>
</dbReference>
<dbReference type="AlphaFoldDB" id="A0A6A4GJA1"/>
<sequence>MTIFRNIHLPKRKSFPNLHHPSRDESQNGFMALPIPYNELAESPPLVQHNVTKPVTKPHEDLSEFKDLFTKPHSAFKCASIPTSPSAFLSPNIPQPPETLPKRPRSSSSSRTIRAREHPQTDAGLDVQHTVKLLEDQRRVFGWTGKTENEYASRWPAWYLSLSAKKALPNFLGQLPQVHR</sequence>
<name>A0A6A4GJA1_9AGAR</name>
<evidence type="ECO:0000313" key="3">
    <source>
        <dbReference type="Proteomes" id="UP000799118"/>
    </source>
</evidence>